<dbReference type="Proteomes" id="UP000186666">
    <property type="component" value="Unassembled WGS sequence"/>
</dbReference>
<gene>
    <name evidence="2" type="ORF">SAMN05421578_14812</name>
</gene>
<comment type="caution">
    <text evidence="2">The sequence shown here is derived from an EMBL/GenBank/DDBJ whole genome shotgun (WGS) entry which is preliminary data.</text>
</comment>
<keyword evidence="3" id="KW-1185">Reference proteome</keyword>
<dbReference type="SUPFAM" id="SSF47413">
    <property type="entry name" value="lambda repressor-like DNA-binding domains"/>
    <property type="match status" value="1"/>
</dbReference>
<dbReference type="EMBL" id="FTNK01000048">
    <property type="protein sequence ID" value="SIR72687.1"/>
    <property type="molecule type" value="Genomic_DNA"/>
</dbReference>
<dbReference type="InterPro" id="IPR001387">
    <property type="entry name" value="Cro/C1-type_HTH"/>
</dbReference>
<proteinExistence type="predicted"/>
<dbReference type="PROSITE" id="PS50943">
    <property type="entry name" value="HTH_CROC1"/>
    <property type="match status" value="1"/>
</dbReference>
<accession>A0ABY1KES8</accession>
<sequence length="78" mass="9045">MTFKITLRAARINRGLTLKDVSEKTSRCTDTISKYEADATYVPHDLMVMLLELYDVPYIHIFFGNESEFLGLRKKKIS</sequence>
<dbReference type="InterPro" id="IPR010982">
    <property type="entry name" value="Lambda_DNA-bd_dom_sf"/>
</dbReference>
<name>A0ABY1KES8_9BACL</name>
<evidence type="ECO:0000313" key="3">
    <source>
        <dbReference type="Proteomes" id="UP000186666"/>
    </source>
</evidence>
<dbReference type="Gene3D" id="1.10.260.40">
    <property type="entry name" value="lambda repressor-like DNA-binding domains"/>
    <property type="match status" value="1"/>
</dbReference>
<organism evidence="2 3">
    <name type="scientific">Paenibacillus macquariensis</name>
    <dbReference type="NCBI Taxonomy" id="948756"/>
    <lineage>
        <taxon>Bacteria</taxon>
        <taxon>Bacillati</taxon>
        <taxon>Bacillota</taxon>
        <taxon>Bacilli</taxon>
        <taxon>Bacillales</taxon>
        <taxon>Paenibacillaceae</taxon>
        <taxon>Paenibacillus</taxon>
    </lineage>
</organism>
<protein>
    <recommendedName>
        <fullName evidence="1">HTH cro/C1-type domain-containing protein</fullName>
    </recommendedName>
</protein>
<reference evidence="2 3" key="1">
    <citation type="submission" date="2017-01" db="EMBL/GenBank/DDBJ databases">
        <authorList>
            <person name="Varghese N."/>
            <person name="Submissions S."/>
        </authorList>
    </citation>
    <scope>NUCLEOTIDE SEQUENCE [LARGE SCALE GENOMIC DNA]</scope>
    <source>
        <strain evidence="2 3">ATCC 23464</strain>
    </source>
</reference>
<evidence type="ECO:0000313" key="2">
    <source>
        <dbReference type="EMBL" id="SIR72687.1"/>
    </source>
</evidence>
<dbReference type="RefSeq" id="WP_068583828.1">
    <property type="nucleotide sequence ID" value="NZ_FTNK01000048.1"/>
</dbReference>
<feature type="domain" description="HTH cro/C1-type" evidence="1">
    <location>
        <begin position="7"/>
        <end position="61"/>
    </location>
</feature>
<dbReference type="CDD" id="cd00093">
    <property type="entry name" value="HTH_XRE"/>
    <property type="match status" value="1"/>
</dbReference>
<evidence type="ECO:0000259" key="1">
    <source>
        <dbReference type="PROSITE" id="PS50943"/>
    </source>
</evidence>